<comment type="similarity">
    <text evidence="1">Belongs to the UPF0751 family.</text>
</comment>
<evidence type="ECO:0000313" key="4">
    <source>
        <dbReference type="Proteomes" id="UP000657372"/>
    </source>
</evidence>
<keyword evidence="2" id="KW-0175">Coiled coil</keyword>
<evidence type="ECO:0000313" key="3">
    <source>
        <dbReference type="EMBL" id="MBF8178007.1"/>
    </source>
</evidence>
<dbReference type="InterPro" id="IPR016772">
    <property type="entry name" value="UCP020408"/>
</dbReference>
<name>A0ABS0EVX8_9BURK</name>
<protein>
    <submittedName>
        <fullName evidence="3">DUF2325 domain-containing protein</fullName>
    </submittedName>
</protein>
<accession>A0ABS0EVX8</accession>
<proteinExistence type="inferred from homology"/>
<comment type="caution">
    <text evidence="3">The sequence shown here is derived from an EMBL/GenBank/DDBJ whole genome shotgun (WGS) entry which is preliminary data.</text>
</comment>
<sequence length="257" mass="28806">MSKSHSSNFDNIAREHSVLLNEYGRVQSRCSELVARQVDQIEALRTEMARKDAEIMRLRAEVIARDTELAFAREDMATLEATIPGLPTRISLVRRVESLTEHIQSLMRERLGWQWLGKSARPEAHASHPVIPADLRQKSVLCIGKDDSSTSVAQMEVERAGGYFLHHDGTDTEDEIALEASLVAADLVICQTGCVSHNAYWRIQDHCKRTGKQCVLVNQPRAMHFVRDAEDLRAMSEKAQQAQHVEVELAGTLSPAK</sequence>
<feature type="coiled-coil region" evidence="2">
    <location>
        <begin position="34"/>
        <end position="61"/>
    </location>
</feature>
<evidence type="ECO:0000256" key="1">
    <source>
        <dbReference type="ARBA" id="ARBA00007189"/>
    </source>
</evidence>
<reference evidence="3 4" key="1">
    <citation type="submission" date="2020-11" db="EMBL/GenBank/DDBJ databases">
        <title>WGS of Herminiimonas contaminans strain Marseille-Q4544 isolated from planarians Schmidtea mediterranea.</title>
        <authorList>
            <person name="Kangale L."/>
        </authorList>
    </citation>
    <scope>NUCLEOTIDE SEQUENCE [LARGE SCALE GENOMIC DNA]</scope>
    <source>
        <strain evidence="3 4">Marseille-Q4544</strain>
    </source>
</reference>
<gene>
    <name evidence="3" type="ORF">IXC47_09970</name>
</gene>
<dbReference type="Pfam" id="PF10087">
    <property type="entry name" value="DUF2325"/>
    <property type="match status" value="1"/>
</dbReference>
<dbReference type="EMBL" id="JADOEL010000006">
    <property type="protein sequence ID" value="MBF8178007.1"/>
    <property type="molecule type" value="Genomic_DNA"/>
</dbReference>
<dbReference type="Proteomes" id="UP000657372">
    <property type="component" value="Unassembled WGS sequence"/>
</dbReference>
<organism evidence="3 4">
    <name type="scientific">Herminiimonas contaminans</name>
    <dbReference type="NCBI Taxonomy" id="1111140"/>
    <lineage>
        <taxon>Bacteria</taxon>
        <taxon>Pseudomonadati</taxon>
        <taxon>Pseudomonadota</taxon>
        <taxon>Betaproteobacteria</taxon>
        <taxon>Burkholderiales</taxon>
        <taxon>Oxalobacteraceae</taxon>
        <taxon>Herminiimonas</taxon>
    </lineage>
</organism>
<evidence type="ECO:0000256" key="2">
    <source>
        <dbReference type="SAM" id="Coils"/>
    </source>
</evidence>
<dbReference type="RefSeq" id="WP_175624591.1">
    <property type="nucleotide sequence ID" value="NZ_JADOEL010000006.1"/>
</dbReference>
<keyword evidence="4" id="KW-1185">Reference proteome</keyword>